<dbReference type="AlphaFoldDB" id="A0A9P4PS00"/>
<dbReference type="GO" id="GO:0016757">
    <property type="term" value="F:glycosyltransferase activity"/>
    <property type="evidence" value="ECO:0007669"/>
    <property type="project" value="InterPro"/>
</dbReference>
<accession>A0A9P4PS00</accession>
<name>A0A9P4PS00_9PLEO</name>
<feature type="signal peptide" evidence="2">
    <location>
        <begin position="1"/>
        <end position="26"/>
    </location>
</feature>
<dbReference type="OrthoDB" id="2014201at2759"/>
<evidence type="ECO:0000313" key="4">
    <source>
        <dbReference type="Proteomes" id="UP000799764"/>
    </source>
</evidence>
<dbReference type="Pfam" id="PF01501">
    <property type="entry name" value="Glyco_transf_8"/>
    <property type="match status" value="1"/>
</dbReference>
<dbReference type="Proteomes" id="UP000799764">
    <property type="component" value="Unassembled WGS sequence"/>
</dbReference>
<evidence type="ECO:0000313" key="3">
    <source>
        <dbReference type="EMBL" id="KAF2447806.1"/>
    </source>
</evidence>
<gene>
    <name evidence="3" type="ORF">P171DRAFT_408277</name>
</gene>
<reference evidence="3" key="1">
    <citation type="journal article" date="2020" name="Stud. Mycol.">
        <title>101 Dothideomycetes genomes: a test case for predicting lifestyles and emergence of pathogens.</title>
        <authorList>
            <person name="Haridas S."/>
            <person name="Albert R."/>
            <person name="Binder M."/>
            <person name="Bloem J."/>
            <person name="Labutti K."/>
            <person name="Salamov A."/>
            <person name="Andreopoulos B."/>
            <person name="Baker S."/>
            <person name="Barry K."/>
            <person name="Bills G."/>
            <person name="Bluhm B."/>
            <person name="Cannon C."/>
            <person name="Castanera R."/>
            <person name="Culley D."/>
            <person name="Daum C."/>
            <person name="Ezra D."/>
            <person name="Gonzalez J."/>
            <person name="Henrissat B."/>
            <person name="Kuo A."/>
            <person name="Liang C."/>
            <person name="Lipzen A."/>
            <person name="Lutzoni F."/>
            <person name="Magnuson J."/>
            <person name="Mondo S."/>
            <person name="Nolan M."/>
            <person name="Ohm R."/>
            <person name="Pangilinan J."/>
            <person name="Park H.-J."/>
            <person name="Ramirez L."/>
            <person name="Alfaro M."/>
            <person name="Sun H."/>
            <person name="Tritt A."/>
            <person name="Yoshinaga Y."/>
            <person name="Zwiers L.-H."/>
            <person name="Turgeon B."/>
            <person name="Goodwin S."/>
            <person name="Spatafora J."/>
            <person name="Crous P."/>
            <person name="Grigoriev I."/>
        </authorList>
    </citation>
    <scope>NUCLEOTIDE SEQUENCE</scope>
    <source>
        <strain evidence="3">CBS 690.94</strain>
    </source>
</reference>
<dbReference type="InterPro" id="IPR029044">
    <property type="entry name" value="Nucleotide-diphossugar_trans"/>
</dbReference>
<dbReference type="EMBL" id="MU001496">
    <property type="protein sequence ID" value="KAF2447806.1"/>
    <property type="molecule type" value="Genomic_DNA"/>
</dbReference>
<keyword evidence="4" id="KW-1185">Reference proteome</keyword>
<evidence type="ECO:0000256" key="1">
    <source>
        <dbReference type="SAM" id="MobiDB-lite"/>
    </source>
</evidence>
<comment type="caution">
    <text evidence="3">The sequence shown here is derived from an EMBL/GenBank/DDBJ whole genome shotgun (WGS) entry which is preliminary data.</text>
</comment>
<sequence>MRRWRSVATATLILITVIYLITLNQAAISDNYSFGKPFTEWDQDGFGNSKAQERPAESNDSEAVKASSDLGPHPPESLPNEATPQEANKDLLNIHVNHEPDLALPDSSQLPPPTEPVQVGFQAEFGFQKDLELDLPVDALRKFSNNRPHNYDPTGPKTNVYATFMATNNPSIKDPYYMAIHSLIYRLLWSPKSRSEKYAFVVYVANYVTPEQRELLAGAGAVVRELEMLEWDPQVEGIQSRWKNLFAKLNMWKETEFSRIFSLDADAFPVTNIDAIFETATEQNCIEAKLAPEDYLLDGTSTCEPYVFAGIPQDPFNPIAKNINGGALVFSPSTRMHQRFLQNYLKFDKYDVKLVEQAFLNWQFDINGAFPAQQLERQWNAAFPNDEDEGKVKVVHEKIWNEEREWLKKEWVDEWVAMTQFYMSEAFVNARFLDGLAQG</sequence>
<dbReference type="SUPFAM" id="SSF53448">
    <property type="entry name" value="Nucleotide-diphospho-sugar transferases"/>
    <property type="match status" value="1"/>
</dbReference>
<dbReference type="InterPro" id="IPR050587">
    <property type="entry name" value="GNT1/Glycosyltrans_8"/>
</dbReference>
<dbReference type="Gene3D" id="3.90.550.10">
    <property type="entry name" value="Spore Coat Polysaccharide Biosynthesis Protein SpsA, Chain A"/>
    <property type="match status" value="1"/>
</dbReference>
<protein>
    <submittedName>
        <fullName evidence="3">Glycosyltransferase family 8 protein</fullName>
    </submittedName>
</protein>
<evidence type="ECO:0000256" key="2">
    <source>
        <dbReference type="SAM" id="SignalP"/>
    </source>
</evidence>
<keyword evidence="2" id="KW-0732">Signal</keyword>
<dbReference type="InterPro" id="IPR002495">
    <property type="entry name" value="Glyco_trans_8"/>
</dbReference>
<dbReference type="PANTHER" id="PTHR11183">
    <property type="entry name" value="GLYCOGENIN SUBFAMILY MEMBER"/>
    <property type="match status" value="1"/>
</dbReference>
<feature type="region of interest" description="Disordered" evidence="1">
    <location>
        <begin position="43"/>
        <end position="83"/>
    </location>
</feature>
<organism evidence="3 4">
    <name type="scientific">Karstenula rhodostoma CBS 690.94</name>
    <dbReference type="NCBI Taxonomy" id="1392251"/>
    <lineage>
        <taxon>Eukaryota</taxon>
        <taxon>Fungi</taxon>
        <taxon>Dikarya</taxon>
        <taxon>Ascomycota</taxon>
        <taxon>Pezizomycotina</taxon>
        <taxon>Dothideomycetes</taxon>
        <taxon>Pleosporomycetidae</taxon>
        <taxon>Pleosporales</taxon>
        <taxon>Massarineae</taxon>
        <taxon>Didymosphaeriaceae</taxon>
        <taxon>Karstenula</taxon>
    </lineage>
</organism>
<feature type="chain" id="PRO_5040341670" evidence="2">
    <location>
        <begin position="27"/>
        <end position="439"/>
    </location>
</feature>
<proteinExistence type="predicted"/>